<keyword evidence="1" id="KW-0732">Signal</keyword>
<proteinExistence type="predicted"/>
<organism evidence="2 3">
    <name type="scientific">Lentinus tigrinus ALCF2SS1-6</name>
    <dbReference type="NCBI Taxonomy" id="1328759"/>
    <lineage>
        <taxon>Eukaryota</taxon>
        <taxon>Fungi</taxon>
        <taxon>Dikarya</taxon>
        <taxon>Basidiomycota</taxon>
        <taxon>Agaricomycotina</taxon>
        <taxon>Agaricomycetes</taxon>
        <taxon>Polyporales</taxon>
        <taxon>Polyporaceae</taxon>
        <taxon>Lentinus</taxon>
    </lineage>
</organism>
<gene>
    <name evidence="2" type="ORF">L227DRAFT_153822</name>
</gene>
<evidence type="ECO:0000313" key="2">
    <source>
        <dbReference type="EMBL" id="RPD59620.1"/>
    </source>
</evidence>
<name>A0A5C2S7B4_9APHY</name>
<dbReference type="EMBL" id="ML122269">
    <property type="protein sequence ID" value="RPD59620.1"/>
    <property type="molecule type" value="Genomic_DNA"/>
</dbReference>
<dbReference type="AlphaFoldDB" id="A0A5C2S7B4"/>
<feature type="signal peptide" evidence="1">
    <location>
        <begin position="1"/>
        <end position="33"/>
    </location>
</feature>
<reference evidence="2" key="1">
    <citation type="journal article" date="2018" name="Genome Biol. Evol.">
        <title>Genomics and development of Lentinus tigrinus, a white-rot wood-decaying mushroom with dimorphic fruiting bodies.</title>
        <authorList>
            <person name="Wu B."/>
            <person name="Xu Z."/>
            <person name="Knudson A."/>
            <person name="Carlson A."/>
            <person name="Chen N."/>
            <person name="Kovaka S."/>
            <person name="LaButti K."/>
            <person name="Lipzen A."/>
            <person name="Pennachio C."/>
            <person name="Riley R."/>
            <person name="Schakwitz W."/>
            <person name="Umezawa K."/>
            <person name="Ohm R.A."/>
            <person name="Grigoriev I.V."/>
            <person name="Nagy L.G."/>
            <person name="Gibbons J."/>
            <person name="Hibbett D."/>
        </authorList>
    </citation>
    <scope>NUCLEOTIDE SEQUENCE [LARGE SCALE GENOMIC DNA]</scope>
    <source>
        <strain evidence="2">ALCF2SS1-6</strain>
    </source>
</reference>
<accession>A0A5C2S7B4</accession>
<dbReference type="Proteomes" id="UP000313359">
    <property type="component" value="Unassembled WGS sequence"/>
</dbReference>
<sequence length="165" mass="18809">MHVGASHMCRRSHDRRVSFLLVLLRLLIVGAWEYRRPPAVLRVTGLQVGPDARFDVDRHSPPWGTHASLLRPSVVITRRLLAHLRVGRTQISKSRFSGLVPSFTFLFVFRLSSFASGFRASERAAPPVLIKIQRHMVCTRAGYACHHRDHHFDHSEPQETMLSSI</sequence>
<keyword evidence="3" id="KW-1185">Reference proteome</keyword>
<feature type="chain" id="PRO_5023053328" description="Secreted protein" evidence="1">
    <location>
        <begin position="34"/>
        <end position="165"/>
    </location>
</feature>
<protein>
    <recommendedName>
        <fullName evidence="4">Secreted protein</fullName>
    </recommendedName>
</protein>
<evidence type="ECO:0008006" key="4">
    <source>
        <dbReference type="Google" id="ProtNLM"/>
    </source>
</evidence>
<evidence type="ECO:0000313" key="3">
    <source>
        <dbReference type="Proteomes" id="UP000313359"/>
    </source>
</evidence>
<evidence type="ECO:0000256" key="1">
    <source>
        <dbReference type="SAM" id="SignalP"/>
    </source>
</evidence>